<organism evidence="1 2">
    <name type="scientific">Haloterrigena gelatinilytica</name>
    <dbReference type="NCBI Taxonomy" id="2741724"/>
    <lineage>
        <taxon>Archaea</taxon>
        <taxon>Methanobacteriati</taxon>
        <taxon>Methanobacteriota</taxon>
        <taxon>Stenosarchaea group</taxon>
        <taxon>Halobacteria</taxon>
        <taxon>Halobacteriales</taxon>
        <taxon>Natrialbaceae</taxon>
        <taxon>Haloterrigena</taxon>
    </lineage>
</organism>
<evidence type="ECO:0000313" key="2">
    <source>
        <dbReference type="Proteomes" id="UP001016761"/>
    </source>
</evidence>
<keyword evidence="2" id="KW-1185">Reference proteome</keyword>
<dbReference type="RefSeq" id="WP_174682866.1">
    <property type="nucleotide sequence ID" value="NZ_JABUQZ010000003.1"/>
</dbReference>
<sequence length="91" mass="10242">MSSDGTERVGPFYYVGEEGFEAWGFTFPSGLTILEWDKQSVPDDEEQLDGYHQSVYESFEDMRKICTGRVDWGISPDQFARSLGTETGGSK</sequence>
<dbReference type="Proteomes" id="UP001016761">
    <property type="component" value="Unassembled WGS sequence"/>
</dbReference>
<reference evidence="1 2" key="1">
    <citation type="submission" date="2020-06" db="EMBL/GenBank/DDBJ databases">
        <title>Haloterrigena sp. nov., an extremely halophilic archaeon isolated from a saline sediment.</title>
        <authorList>
            <person name="Liu B.-B."/>
        </authorList>
    </citation>
    <scope>NUCLEOTIDE SEQUENCE [LARGE SCALE GENOMIC DNA]</scope>
    <source>
        <strain evidence="1 2">SYSU A558-1</strain>
    </source>
</reference>
<evidence type="ECO:0000313" key="1">
    <source>
        <dbReference type="EMBL" id="NUC75028.1"/>
    </source>
</evidence>
<comment type="caution">
    <text evidence="1">The sequence shown here is derived from an EMBL/GenBank/DDBJ whole genome shotgun (WGS) entry which is preliminary data.</text>
</comment>
<protein>
    <submittedName>
        <fullName evidence="1">Uncharacterized protein</fullName>
    </submittedName>
</protein>
<gene>
    <name evidence="1" type="ORF">HTZ84_22445</name>
</gene>
<accession>A0ABX2LI10</accession>
<proteinExistence type="predicted"/>
<name>A0ABX2LI10_9EURY</name>
<dbReference type="EMBL" id="JABUQZ010000003">
    <property type="protein sequence ID" value="NUC75028.1"/>
    <property type="molecule type" value="Genomic_DNA"/>
</dbReference>